<comment type="subcellular location">
    <subcellularLocation>
        <location evidence="1">Cell membrane</location>
        <topology evidence="1">Peripheral membrane protein</topology>
    </subcellularLocation>
</comment>
<keyword evidence="8" id="KW-0046">Antibiotic resistance</keyword>
<evidence type="ECO:0000313" key="11">
    <source>
        <dbReference type="EMBL" id="RRD30863.1"/>
    </source>
</evidence>
<dbReference type="PANTHER" id="PTHR42711:SF17">
    <property type="entry name" value="ABC TRANSPORTER ATP-BINDING PROTEIN"/>
    <property type="match status" value="1"/>
</dbReference>
<dbReference type="RefSeq" id="WP_124932775.1">
    <property type="nucleotide sequence ID" value="NZ_RQZC01000001.1"/>
</dbReference>
<dbReference type="InterPro" id="IPR003439">
    <property type="entry name" value="ABC_transporter-like_ATP-bd"/>
</dbReference>
<gene>
    <name evidence="11" type="ORF">EII10_01850</name>
</gene>
<comment type="caution">
    <text evidence="11">The sequence shown here is derived from an EMBL/GenBank/DDBJ whole genome shotgun (WGS) entry which is preliminary data.</text>
</comment>
<evidence type="ECO:0000256" key="5">
    <source>
        <dbReference type="ARBA" id="ARBA00022840"/>
    </source>
</evidence>
<keyword evidence="7" id="KW-0472">Membrane</keyword>
<protein>
    <submittedName>
        <fullName evidence="11">ABC transporter ATP-binding protein</fullName>
    </submittedName>
</protein>
<feature type="domain" description="ABC transporter" evidence="10">
    <location>
        <begin position="44"/>
        <end position="269"/>
    </location>
</feature>
<keyword evidence="6" id="KW-1278">Translocase</keyword>
<evidence type="ECO:0000256" key="9">
    <source>
        <dbReference type="SAM" id="MobiDB-lite"/>
    </source>
</evidence>
<dbReference type="GO" id="GO:0046677">
    <property type="term" value="P:response to antibiotic"/>
    <property type="evidence" value="ECO:0007669"/>
    <property type="project" value="UniProtKB-KW"/>
</dbReference>
<sequence>MTSTGTAPATSTDPATTAAPAHDATPAPTPTTAAATHAASAPAIDIRSLTKSYGAKRVLDGLDLTVPAGSVLALLGPNGAGKTTTVEILQGLRRPDSGALAVLGQDPRRASRSWRARIGIVSQASTDLADLTVTEALTHISRFFAEPAGVTETIERVGLGDDARTRASRLSGGRRRRLDVALAIIGRPELLFLDEPTTGFDPQARREFWKLVEDLRDDGTTVLLTTHYLEEAAHLADEVAIILGGRIITHGTPEQLARQAGTERTVRWIDNGRPYETSTATPTAVVRHLLDRLADDGGEIEGLEILTPTLEEHYLALIAEHAHHAARDRAAS</sequence>
<evidence type="ECO:0000313" key="12">
    <source>
        <dbReference type="Proteomes" id="UP000271272"/>
    </source>
</evidence>
<dbReference type="InterPro" id="IPR003593">
    <property type="entry name" value="AAA+_ATPase"/>
</dbReference>
<dbReference type="AlphaFoldDB" id="A0A3P1VEB4"/>
<organism evidence="11 12">
    <name type="scientific">Actinomyces bowdenii</name>
    <dbReference type="NCBI Taxonomy" id="131109"/>
    <lineage>
        <taxon>Bacteria</taxon>
        <taxon>Bacillati</taxon>
        <taxon>Actinomycetota</taxon>
        <taxon>Actinomycetes</taxon>
        <taxon>Actinomycetales</taxon>
        <taxon>Actinomycetaceae</taxon>
        <taxon>Actinomyces</taxon>
    </lineage>
</organism>
<feature type="region of interest" description="Disordered" evidence="9">
    <location>
        <begin position="1"/>
        <end position="40"/>
    </location>
</feature>
<evidence type="ECO:0000259" key="10">
    <source>
        <dbReference type="PROSITE" id="PS50893"/>
    </source>
</evidence>
<evidence type="ECO:0000256" key="2">
    <source>
        <dbReference type="ARBA" id="ARBA00022448"/>
    </source>
</evidence>
<evidence type="ECO:0000256" key="3">
    <source>
        <dbReference type="ARBA" id="ARBA00022475"/>
    </source>
</evidence>
<dbReference type="Proteomes" id="UP000271272">
    <property type="component" value="Unassembled WGS sequence"/>
</dbReference>
<name>A0A3P1VEB4_9ACTO</name>
<dbReference type="OrthoDB" id="9804819at2"/>
<dbReference type="CDD" id="cd03230">
    <property type="entry name" value="ABC_DR_subfamily_A"/>
    <property type="match status" value="1"/>
</dbReference>
<dbReference type="Gene3D" id="3.40.50.300">
    <property type="entry name" value="P-loop containing nucleotide triphosphate hydrolases"/>
    <property type="match status" value="1"/>
</dbReference>
<dbReference type="EMBL" id="RQZC01000001">
    <property type="protein sequence ID" value="RRD30863.1"/>
    <property type="molecule type" value="Genomic_DNA"/>
</dbReference>
<evidence type="ECO:0000256" key="8">
    <source>
        <dbReference type="ARBA" id="ARBA00023251"/>
    </source>
</evidence>
<dbReference type="PROSITE" id="PS50893">
    <property type="entry name" value="ABC_TRANSPORTER_2"/>
    <property type="match status" value="1"/>
</dbReference>
<proteinExistence type="predicted"/>
<accession>A0A3P1VEB4</accession>
<evidence type="ECO:0000256" key="1">
    <source>
        <dbReference type="ARBA" id="ARBA00004202"/>
    </source>
</evidence>
<dbReference type="PANTHER" id="PTHR42711">
    <property type="entry name" value="ABC TRANSPORTER ATP-BINDING PROTEIN"/>
    <property type="match status" value="1"/>
</dbReference>
<evidence type="ECO:0000256" key="4">
    <source>
        <dbReference type="ARBA" id="ARBA00022741"/>
    </source>
</evidence>
<dbReference type="InterPro" id="IPR050763">
    <property type="entry name" value="ABC_transporter_ATP-binding"/>
</dbReference>
<reference evidence="11 12" key="1">
    <citation type="submission" date="2018-11" db="EMBL/GenBank/DDBJ databases">
        <title>Genomes From Bacteria Associated with the Canine Oral Cavity: a Test Case for Automated Genome-Based Taxonomic Assignment.</title>
        <authorList>
            <person name="Coil D.A."/>
            <person name="Jospin G."/>
            <person name="Darling A.E."/>
            <person name="Wallis C."/>
            <person name="Davis I.J."/>
            <person name="Harris S."/>
            <person name="Eisen J.A."/>
            <person name="Holcombe L.J."/>
            <person name="O'Flynn C."/>
        </authorList>
    </citation>
    <scope>NUCLEOTIDE SEQUENCE [LARGE SCALE GENOMIC DNA]</scope>
    <source>
        <strain evidence="11 12">OH5050</strain>
    </source>
</reference>
<dbReference type="Pfam" id="PF00005">
    <property type="entry name" value="ABC_tran"/>
    <property type="match status" value="1"/>
</dbReference>
<keyword evidence="5 11" id="KW-0067">ATP-binding</keyword>
<dbReference type="FunFam" id="3.40.50.300:FF:000589">
    <property type="entry name" value="ABC transporter, ATP-binding subunit"/>
    <property type="match status" value="1"/>
</dbReference>
<dbReference type="InterPro" id="IPR027417">
    <property type="entry name" value="P-loop_NTPase"/>
</dbReference>
<keyword evidence="2" id="KW-0813">Transport</keyword>
<dbReference type="SUPFAM" id="SSF52540">
    <property type="entry name" value="P-loop containing nucleoside triphosphate hydrolases"/>
    <property type="match status" value="1"/>
</dbReference>
<keyword evidence="12" id="KW-1185">Reference proteome</keyword>
<dbReference type="GO" id="GO:0005524">
    <property type="term" value="F:ATP binding"/>
    <property type="evidence" value="ECO:0007669"/>
    <property type="project" value="UniProtKB-KW"/>
</dbReference>
<evidence type="ECO:0000256" key="7">
    <source>
        <dbReference type="ARBA" id="ARBA00023136"/>
    </source>
</evidence>
<dbReference type="SMART" id="SM00382">
    <property type="entry name" value="AAA"/>
    <property type="match status" value="1"/>
</dbReference>
<dbReference type="GO" id="GO:0016887">
    <property type="term" value="F:ATP hydrolysis activity"/>
    <property type="evidence" value="ECO:0007669"/>
    <property type="project" value="InterPro"/>
</dbReference>
<dbReference type="GO" id="GO:0005886">
    <property type="term" value="C:plasma membrane"/>
    <property type="evidence" value="ECO:0007669"/>
    <property type="project" value="UniProtKB-SubCell"/>
</dbReference>
<evidence type="ECO:0000256" key="6">
    <source>
        <dbReference type="ARBA" id="ARBA00022967"/>
    </source>
</evidence>
<keyword evidence="4" id="KW-0547">Nucleotide-binding</keyword>
<keyword evidence="3" id="KW-1003">Cell membrane</keyword>